<dbReference type="HOGENOM" id="CLU_784718_0_0_6"/>
<evidence type="ECO:0000256" key="2">
    <source>
        <dbReference type="ARBA" id="ARBA00006386"/>
    </source>
</evidence>
<feature type="transmembrane region" description="Helical" evidence="7">
    <location>
        <begin position="408"/>
        <end position="430"/>
    </location>
</feature>
<dbReference type="eggNOG" id="COG0701">
    <property type="taxonomic scope" value="Bacteria"/>
</dbReference>
<evidence type="ECO:0000256" key="5">
    <source>
        <dbReference type="ARBA" id="ARBA00022989"/>
    </source>
</evidence>
<dbReference type="OrthoDB" id="9810876at2"/>
<comment type="subcellular location">
    <subcellularLocation>
        <location evidence="1">Cell membrane</location>
        <topology evidence="1">Multi-pass membrane protein</topology>
    </subcellularLocation>
</comment>
<keyword evidence="4 7" id="KW-0812">Transmembrane</keyword>
<dbReference type="InterPro" id="IPR005524">
    <property type="entry name" value="DUF318"/>
</dbReference>
<feature type="transmembrane region" description="Helical" evidence="7">
    <location>
        <begin position="134"/>
        <end position="157"/>
    </location>
</feature>
<name>C5BK08_TERTT</name>
<accession>C5BK08</accession>
<evidence type="ECO:0000256" key="7">
    <source>
        <dbReference type="SAM" id="Phobius"/>
    </source>
</evidence>
<keyword evidence="9" id="KW-1185">Reference proteome</keyword>
<dbReference type="Proteomes" id="UP000009080">
    <property type="component" value="Chromosome"/>
</dbReference>
<dbReference type="PANTHER" id="PTHR34184">
    <property type="entry name" value="UPF0718 PROTEIN YCGR"/>
    <property type="match status" value="1"/>
</dbReference>
<evidence type="ECO:0000256" key="3">
    <source>
        <dbReference type="ARBA" id="ARBA00022475"/>
    </source>
</evidence>
<feature type="transmembrane region" description="Helical" evidence="7">
    <location>
        <begin position="212"/>
        <end position="234"/>
    </location>
</feature>
<feature type="transmembrane region" description="Helical" evidence="7">
    <location>
        <begin position="337"/>
        <end position="357"/>
    </location>
</feature>
<reference evidence="8 9" key="1">
    <citation type="journal article" date="2009" name="PLoS ONE">
        <title>The complete genome of Teredinibacter turnerae T7901: an intracellular endosymbiont of marine wood-boring bivalves (shipworms).</title>
        <authorList>
            <person name="Yang J.C."/>
            <person name="Madupu R."/>
            <person name="Durkin A.S."/>
            <person name="Ekborg N.A."/>
            <person name="Pedamallu C.S."/>
            <person name="Hostetler J.B."/>
            <person name="Radune D."/>
            <person name="Toms B.S."/>
            <person name="Henrissat B."/>
            <person name="Coutinho P.M."/>
            <person name="Schwarz S."/>
            <person name="Field L."/>
            <person name="Trindade-Silva A.E."/>
            <person name="Soares C.A.G."/>
            <person name="Elshahawi S."/>
            <person name="Hanora A."/>
            <person name="Schmidt E.W."/>
            <person name="Haygood M.G."/>
            <person name="Posfai J."/>
            <person name="Benner J."/>
            <person name="Madinger C."/>
            <person name="Nove J."/>
            <person name="Anton B."/>
            <person name="Chaudhary K."/>
            <person name="Foster J."/>
            <person name="Holman A."/>
            <person name="Kumar S."/>
            <person name="Lessard P.A."/>
            <person name="Luyten Y.A."/>
            <person name="Slatko B."/>
            <person name="Wood N."/>
            <person name="Wu B."/>
            <person name="Teplitski M."/>
            <person name="Mougous J.D."/>
            <person name="Ward N."/>
            <person name="Eisen J.A."/>
            <person name="Badger J.H."/>
            <person name="Distel D.L."/>
        </authorList>
    </citation>
    <scope>NUCLEOTIDE SEQUENCE [LARGE SCALE GENOMIC DNA]</scope>
    <source>
        <strain evidence="9">ATCC 39867 / T7901</strain>
    </source>
</reference>
<keyword evidence="6 7" id="KW-0472">Membrane</keyword>
<dbReference type="PANTHER" id="PTHR34184:SF4">
    <property type="entry name" value="UPF0718 PROTEIN YCGR"/>
    <property type="match status" value="1"/>
</dbReference>
<dbReference type="EMBL" id="CP001614">
    <property type="protein sequence ID" value="ACR13309.1"/>
    <property type="molecule type" value="Genomic_DNA"/>
</dbReference>
<keyword evidence="3" id="KW-1003">Cell membrane</keyword>
<dbReference type="InterPro" id="IPR052923">
    <property type="entry name" value="UPF0718"/>
</dbReference>
<feature type="transmembrane region" description="Helical" evidence="7">
    <location>
        <begin position="98"/>
        <end position="122"/>
    </location>
</feature>
<dbReference type="RefSeq" id="WP_015819422.1">
    <property type="nucleotide sequence ID" value="NC_012997.1"/>
</dbReference>
<dbReference type="AlphaFoldDB" id="C5BK08"/>
<sequence>MSKTCCSSSQEGQAVAHASASGDTVSCHTSASDHQSQAKASTQDSCCSSSASASSQSTASASSAATVSSCCGSTSSPAANSTKSTSSCCDTPKGRIDYLLWGSLTGVLVGYANYLFASYLGVEHTANALLTMSHAIYDLLNTMAWGLVLGVFMVALLSKVPRDLVMSVLGTHGGFNGMLRATGAGLLLDLCSHGILMVGAKLYERGASIGQVMAFLIASPWNSFSLTLILIALIGFGWTIAFILLSAVIAIATGLMFDALVKRGTLPANPNSTPLDDDFQFWPAARTALAQGNYTRAGWWQFVKDGVRESRMVIRWLMFGILLAALIRTFVPPDYFSQYFGPTALGLAVTLIAATVLEVCSEGSTPIAADIFTRAAAPGNSFGFLMTGVSTDYTEIMVLKDATRSWKIALFLPLLTLPQVVVVALVLNGFSS</sequence>
<feature type="transmembrane region" description="Helical" evidence="7">
    <location>
        <begin position="313"/>
        <end position="331"/>
    </location>
</feature>
<organism evidence="8 9">
    <name type="scientific">Teredinibacter turnerae (strain ATCC 39867 / T7901)</name>
    <dbReference type="NCBI Taxonomy" id="377629"/>
    <lineage>
        <taxon>Bacteria</taxon>
        <taxon>Pseudomonadati</taxon>
        <taxon>Pseudomonadota</taxon>
        <taxon>Gammaproteobacteria</taxon>
        <taxon>Cellvibrionales</taxon>
        <taxon>Cellvibrionaceae</taxon>
        <taxon>Teredinibacter</taxon>
    </lineage>
</organism>
<dbReference type="KEGG" id="ttu:TERTU_4655"/>
<evidence type="ECO:0000256" key="4">
    <source>
        <dbReference type="ARBA" id="ARBA00022692"/>
    </source>
</evidence>
<dbReference type="STRING" id="377629.TERTU_4655"/>
<evidence type="ECO:0000256" key="1">
    <source>
        <dbReference type="ARBA" id="ARBA00004651"/>
    </source>
</evidence>
<evidence type="ECO:0000313" key="9">
    <source>
        <dbReference type="Proteomes" id="UP000009080"/>
    </source>
</evidence>
<dbReference type="GO" id="GO:0005886">
    <property type="term" value="C:plasma membrane"/>
    <property type="evidence" value="ECO:0007669"/>
    <property type="project" value="UniProtKB-SubCell"/>
</dbReference>
<feature type="transmembrane region" description="Helical" evidence="7">
    <location>
        <begin position="240"/>
        <end position="261"/>
    </location>
</feature>
<proteinExistence type="inferred from homology"/>
<protein>
    <submittedName>
        <fullName evidence="8">Predicted permease</fullName>
    </submittedName>
</protein>
<evidence type="ECO:0000313" key="8">
    <source>
        <dbReference type="EMBL" id="ACR13309.1"/>
    </source>
</evidence>
<comment type="similarity">
    <text evidence="2">Belongs to the UPF0718 family.</text>
</comment>
<dbReference type="Pfam" id="PF03773">
    <property type="entry name" value="ArsP_1"/>
    <property type="match status" value="1"/>
</dbReference>
<evidence type="ECO:0000256" key="6">
    <source>
        <dbReference type="ARBA" id="ARBA00023136"/>
    </source>
</evidence>
<keyword evidence="5 7" id="KW-1133">Transmembrane helix</keyword>
<gene>
    <name evidence="8" type="ordered locus">TERTU_4655</name>
</gene>